<dbReference type="EMBL" id="JAHVHU010000017">
    <property type="protein sequence ID" value="MBY5959767.1"/>
    <property type="molecule type" value="Genomic_DNA"/>
</dbReference>
<dbReference type="Pfam" id="PF14238">
    <property type="entry name" value="DUF4340"/>
    <property type="match status" value="1"/>
</dbReference>
<feature type="domain" description="DUF4340" evidence="1">
    <location>
        <begin position="70"/>
        <end position="249"/>
    </location>
</feature>
<evidence type="ECO:0000313" key="2">
    <source>
        <dbReference type="EMBL" id="MBY5959767.1"/>
    </source>
</evidence>
<gene>
    <name evidence="2" type="ORF">KUV50_16555</name>
</gene>
<name>A0A953HQ84_9BACT</name>
<comment type="caution">
    <text evidence="2">The sequence shown here is derived from an EMBL/GenBank/DDBJ whole genome shotgun (WGS) entry which is preliminary data.</text>
</comment>
<protein>
    <submittedName>
        <fullName evidence="2">DUF4340 domain-containing protein</fullName>
    </submittedName>
</protein>
<accession>A0A953HQ84</accession>
<dbReference type="InterPro" id="IPR025641">
    <property type="entry name" value="DUF4340"/>
</dbReference>
<evidence type="ECO:0000259" key="1">
    <source>
        <dbReference type="Pfam" id="PF14238"/>
    </source>
</evidence>
<keyword evidence="3" id="KW-1185">Reference proteome</keyword>
<reference evidence="2" key="1">
    <citation type="submission" date="2021-06" db="EMBL/GenBank/DDBJ databases">
        <title>44 bacteria genomes isolated from Dapeng, Shenzhen.</title>
        <authorList>
            <person name="Zheng W."/>
            <person name="Yu S."/>
            <person name="Huang Y."/>
        </authorList>
    </citation>
    <scope>NUCLEOTIDE SEQUENCE</scope>
    <source>
        <strain evidence="2">DP5N28-2</strain>
    </source>
</reference>
<dbReference type="Proteomes" id="UP000753961">
    <property type="component" value="Unassembled WGS sequence"/>
</dbReference>
<sequence length="332" mass="38338">MKKWLIGTALVLFLVFLAWWSGKDPNESTIRDELVLNVADTASIHQIEILDRDGQKIVLSRDRNNWFVNNQPARQHAINNLLKTMYDQRVSALVPKAALDNVVKDLASHSVRVNVKDQSGKSMLVFYIGGVTPDERGTFMMREGSEWPVIVNIPGFEGGLRSRYIMSIRDWKSRQIIHPIGDIKTIHLEYPTRQEHSLVLTKTDKKYYVSPLVNARAGRIPVHEYLAEAYLDQINTLYAEAILDDSKRPEIDAATPFCRLIITDPEGSVQKVEFYPTEWIDYARIGERPEKVERYYTDYNDSVIYLTQHLLMQKIFTGYEHFVSLKDFGQEE</sequence>
<organism evidence="2 3">
    <name type="scientific">Membranihabitans marinus</name>
    <dbReference type="NCBI Taxonomy" id="1227546"/>
    <lineage>
        <taxon>Bacteria</taxon>
        <taxon>Pseudomonadati</taxon>
        <taxon>Bacteroidota</taxon>
        <taxon>Saprospiria</taxon>
        <taxon>Saprospirales</taxon>
        <taxon>Saprospiraceae</taxon>
        <taxon>Membranihabitans</taxon>
    </lineage>
</organism>
<evidence type="ECO:0000313" key="3">
    <source>
        <dbReference type="Proteomes" id="UP000753961"/>
    </source>
</evidence>
<proteinExistence type="predicted"/>
<dbReference type="AlphaFoldDB" id="A0A953HQ84"/>
<dbReference type="RefSeq" id="WP_222581302.1">
    <property type="nucleotide sequence ID" value="NZ_JAHVHU010000017.1"/>
</dbReference>